<organism evidence="4 5">
    <name type="scientific">Clostridium estertheticum subsp. estertheticum</name>
    <dbReference type="NCBI Taxonomy" id="1552"/>
    <lineage>
        <taxon>Bacteria</taxon>
        <taxon>Bacillati</taxon>
        <taxon>Bacillota</taxon>
        <taxon>Clostridia</taxon>
        <taxon>Eubacteriales</taxon>
        <taxon>Clostridiaceae</taxon>
        <taxon>Clostridium</taxon>
    </lineage>
</organism>
<dbReference type="KEGG" id="ceu:A7L45_08740"/>
<accession>A0A1J0GFJ1</accession>
<protein>
    <submittedName>
        <fullName evidence="4">Xylanase</fullName>
    </submittedName>
</protein>
<evidence type="ECO:0000313" key="4">
    <source>
        <dbReference type="EMBL" id="APC40148.1"/>
    </source>
</evidence>
<dbReference type="Gene3D" id="1.50.10.10">
    <property type="match status" value="1"/>
</dbReference>
<evidence type="ECO:0000256" key="3">
    <source>
        <dbReference type="ARBA" id="ARBA00023295"/>
    </source>
</evidence>
<gene>
    <name evidence="4" type="ORF">A7L45_08740</name>
</gene>
<dbReference type="GO" id="GO:0045493">
    <property type="term" value="P:xylan catabolic process"/>
    <property type="evidence" value="ECO:0007669"/>
    <property type="project" value="UniProtKB-KW"/>
</dbReference>
<keyword evidence="4" id="KW-0858">Xylan degradation</keyword>
<dbReference type="SUPFAM" id="SSF48208">
    <property type="entry name" value="Six-hairpin glycosidases"/>
    <property type="match status" value="1"/>
</dbReference>
<proteinExistence type="inferred from homology"/>
<evidence type="ECO:0000256" key="2">
    <source>
        <dbReference type="ARBA" id="ARBA00022801"/>
    </source>
</evidence>
<comment type="similarity">
    <text evidence="1">Belongs to the glycosyl hydrolase 8 (cellulase D) family.</text>
</comment>
<dbReference type="InterPro" id="IPR012341">
    <property type="entry name" value="6hp_glycosidase-like_sf"/>
</dbReference>
<evidence type="ECO:0000313" key="5">
    <source>
        <dbReference type="Proteomes" id="UP000182569"/>
    </source>
</evidence>
<dbReference type="GO" id="GO:0004553">
    <property type="term" value="F:hydrolase activity, hydrolyzing O-glycosyl compounds"/>
    <property type="evidence" value="ECO:0007669"/>
    <property type="project" value="InterPro"/>
</dbReference>
<dbReference type="PRINTS" id="PR00735">
    <property type="entry name" value="GLHYDRLASE8"/>
</dbReference>
<dbReference type="Pfam" id="PF01270">
    <property type="entry name" value="Glyco_hydro_8"/>
    <property type="match status" value="1"/>
</dbReference>
<dbReference type="OrthoDB" id="9803461at2"/>
<keyword evidence="4" id="KW-0624">Polysaccharide degradation</keyword>
<dbReference type="AlphaFoldDB" id="A0A1J0GFJ1"/>
<reference evidence="5" key="1">
    <citation type="journal article" date="2016" name="Front. Microbiol.">
        <title>Complete Genome Sequence of Clostridium estertheticum DSM 8809, a Microbe Identified in Spoiled Vacuum Packed Beef.</title>
        <authorList>
            <person name="Yu Z."/>
            <person name="Gunn L."/>
            <person name="Brennan E."/>
            <person name="Reid R."/>
            <person name="Wall P.G."/>
            <person name="Gaora O.P."/>
            <person name="Hurley D."/>
            <person name="Bolton D."/>
            <person name="Fanning S."/>
        </authorList>
    </citation>
    <scope>NUCLEOTIDE SEQUENCE [LARGE SCALE GENOMIC DNA]</scope>
    <source>
        <strain evidence="5">DSM 8809</strain>
    </source>
</reference>
<dbReference type="InterPro" id="IPR002037">
    <property type="entry name" value="Glyco_hydro_8"/>
</dbReference>
<dbReference type="EMBL" id="CP015756">
    <property type="protein sequence ID" value="APC40148.1"/>
    <property type="molecule type" value="Genomic_DNA"/>
</dbReference>
<dbReference type="InterPro" id="IPR008928">
    <property type="entry name" value="6-hairpin_glycosidase_sf"/>
</dbReference>
<evidence type="ECO:0000256" key="1">
    <source>
        <dbReference type="ARBA" id="ARBA00009209"/>
    </source>
</evidence>
<dbReference type="STRING" id="1552.A7L45_08740"/>
<name>A0A1J0GFJ1_9CLOT</name>
<keyword evidence="2 4" id="KW-0378">Hydrolase</keyword>
<keyword evidence="5" id="KW-1185">Reference proteome</keyword>
<sequence>MVLTMIKSAENRKGAFYTGEYRNVFKEFGYSQEKIKDKIEDTWNKLFYGDEDTKIYYPVGEKEGYILDTGNVDVRSEGMSYGMMICVQMNKKQEFDRLWTWAKRYMQHDSGEYKSYFAWSLNTDGTRKAQGPAPDGEEFFAMALFFASNRFGDGPVPYDYSVQAREILKECVHKGEKGIGNSMWDAKNRLIKFVPEVAFSDPSYHLPHFYELFALWADSNDRQFWIDAASASREYLKIACHPITGLAPEYAHYDGTPYIGEGHELFYSDSYRVAGNIALDYEWFRGDSWEIEEADKIQRFFTHDKFKNDYRQYTIDGIGLEKKSLHPVGLVATNAMASLAASGDNARSCVDEFWNIPLRTGVRRYYDNCLYIFSLLALSGNYKIWENKRGASSTK</sequence>
<dbReference type="Proteomes" id="UP000182569">
    <property type="component" value="Chromosome"/>
</dbReference>
<keyword evidence="4" id="KW-0119">Carbohydrate metabolism</keyword>
<keyword evidence="3 4" id="KW-0326">Glycosidase</keyword>